<accession>A0A4Q2JIX8</accession>
<feature type="transmembrane region" description="Helical" evidence="1">
    <location>
        <begin position="394"/>
        <end position="413"/>
    </location>
</feature>
<evidence type="ECO:0000256" key="1">
    <source>
        <dbReference type="SAM" id="Phobius"/>
    </source>
</evidence>
<feature type="transmembrane region" description="Helical" evidence="1">
    <location>
        <begin position="262"/>
        <end position="283"/>
    </location>
</feature>
<feature type="transmembrane region" description="Helical" evidence="1">
    <location>
        <begin position="170"/>
        <end position="191"/>
    </location>
</feature>
<gene>
    <name evidence="2" type="ORF">ESP57_16440</name>
</gene>
<feature type="transmembrane region" description="Helical" evidence="1">
    <location>
        <begin position="235"/>
        <end position="256"/>
    </location>
</feature>
<dbReference type="EMBL" id="SDPO01000004">
    <property type="protein sequence ID" value="RXZ46486.1"/>
    <property type="molecule type" value="Genomic_DNA"/>
</dbReference>
<feature type="transmembrane region" description="Helical" evidence="1">
    <location>
        <begin position="369"/>
        <end position="388"/>
    </location>
</feature>
<dbReference type="RefSeq" id="WP_129232300.1">
    <property type="nucleotide sequence ID" value="NZ_SDPO01000004.1"/>
</dbReference>
<name>A0A4Q2JIX8_9MICO</name>
<evidence type="ECO:0000313" key="2">
    <source>
        <dbReference type="EMBL" id="RXZ46486.1"/>
    </source>
</evidence>
<keyword evidence="1" id="KW-0812">Transmembrane</keyword>
<proteinExistence type="predicted"/>
<evidence type="ECO:0000313" key="3">
    <source>
        <dbReference type="Proteomes" id="UP000292935"/>
    </source>
</evidence>
<dbReference type="OrthoDB" id="7698234at2"/>
<feature type="transmembrane region" description="Helical" evidence="1">
    <location>
        <begin position="102"/>
        <end position="121"/>
    </location>
</feature>
<keyword evidence="3" id="KW-1185">Reference proteome</keyword>
<sequence>MSDQQTQDAGTAASARPPLDHRLRRMVGRDPKEAHRASTPLELLFDLTFVVAFSQAGAQTAHLLELGHWMPAIVGFLFAVFAIWWAWINYSWLASAYDNDDIFFRVATMVEMLGVLVLALGLPDLFHSLDEGEHVDNGVVVAGYVVMRVATIALWLRAAKHDGARRRTALTYVVFVSIAQLGWIAVIFINLPLVPTLAITAVLIVLELVGPYVAEHGPGGGTPWHAHHIAERYGLLVIITLGEIILGTILAISAVIDEQDWSVEAAAVAFGGTALAFGLWWVYFTMPSGKMLQRFRERGFVWGYLHYFIFIALAGAGAGLHVAAYEIEGVAHIGLVPALLTVVVPVGVFMVALFTIYSLLLRQFDPFHIWLFIGSLLVLVAAVAAVAAGATFGVGILITAAAPFVVVVGYETVGHRHQSAALRRALGH</sequence>
<organism evidence="2 3">
    <name type="scientific">Agromyces fucosus</name>
    <dbReference type="NCBI Taxonomy" id="41985"/>
    <lineage>
        <taxon>Bacteria</taxon>
        <taxon>Bacillati</taxon>
        <taxon>Actinomycetota</taxon>
        <taxon>Actinomycetes</taxon>
        <taxon>Micrococcales</taxon>
        <taxon>Microbacteriaceae</taxon>
        <taxon>Agromyces</taxon>
    </lineage>
</organism>
<reference evidence="2 3" key="1">
    <citation type="submission" date="2019-01" db="EMBL/GenBank/DDBJ databases">
        <authorList>
            <person name="Li J."/>
        </authorList>
    </citation>
    <scope>NUCLEOTIDE SEQUENCE [LARGE SCALE GENOMIC DNA]</scope>
    <source>
        <strain evidence="2 3">CCUG 35506</strain>
    </source>
</reference>
<dbReference type="PANTHER" id="PTHR36840">
    <property type="entry name" value="BLL5714 PROTEIN"/>
    <property type="match status" value="1"/>
</dbReference>
<dbReference type="Pfam" id="PF06772">
    <property type="entry name" value="LtrA"/>
    <property type="match status" value="1"/>
</dbReference>
<comment type="caution">
    <text evidence="2">The sequence shown here is derived from an EMBL/GenBank/DDBJ whole genome shotgun (WGS) entry which is preliminary data.</text>
</comment>
<keyword evidence="1" id="KW-1133">Transmembrane helix</keyword>
<feature type="transmembrane region" description="Helical" evidence="1">
    <location>
        <begin position="197"/>
        <end position="214"/>
    </location>
</feature>
<feature type="transmembrane region" description="Helical" evidence="1">
    <location>
        <begin position="330"/>
        <end position="357"/>
    </location>
</feature>
<dbReference type="PANTHER" id="PTHR36840:SF1">
    <property type="entry name" value="BLL5714 PROTEIN"/>
    <property type="match status" value="1"/>
</dbReference>
<feature type="transmembrane region" description="Helical" evidence="1">
    <location>
        <begin position="69"/>
        <end position="90"/>
    </location>
</feature>
<dbReference type="InterPro" id="IPR010640">
    <property type="entry name" value="Low_temperature_requirement_A"/>
</dbReference>
<dbReference type="Proteomes" id="UP000292935">
    <property type="component" value="Unassembled WGS sequence"/>
</dbReference>
<protein>
    <submittedName>
        <fullName evidence="2">Low temperature requirement protein A</fullName>
    </submittedName>
</protein>
<keyword evidence="1" id="KW-0472">Membrane</keyword>
<dbReference type="AlphaFoldDB" id="A0A4Q2JIX8"/>
<feature type="transmembrane region" description="Helical" evidence="1">
    <location>
        <begin position="304"/>
        <end position="324"/>
    </location>
</feature>
<feature type="transmembrane region" description="Helical" evidence="1">
    <location>
        <begin position="141"/>
        <end position="158"/>
    </location>
</feature>